<dbReference type="PANTHER" id="PTHR10772">
    <property type="entry name" value="10 KDA HEAT SHOCK PROTEIN"/>
    <property type="match status" value="1"/>
</dbReference>
<dbReference type="PROSITE" id="PS00681">
    <property type="entry name" value="CHAPERONINS_CPN10"/>
    <property type="match status" value="1"/>
</dbReference>
<reference evidence="10" key="3">
    <citation type="submission" date="2025-09" db="UniProtKB">
        <authorList>
            <consortium name="Ensembl"/>
        </authorList>
    </citation>
    <scope>IDENTIFICATION</scope>
    <source>
        <strain evidence="10">Hereford</strain>
    </source>
</reference>
<evidence type="ECO:0000256" key="2">
    <source>
        <dbReference type="ARBA" id="ARBA00018842"/>
    </source>
</evidence>
<keyword evidence="11" id="KW-1185">Reference proteome</keyword>
<dbReference type="PRINTS" id="PR00297">
    <property type="entry name" value="CHAPERONIN10"/>
</dbReference>
<dbReference type="GO" id="GO:0044183">
    <property type="term" value="F:protein folding chaperone"/>
    <property type="evidence" value="ECO:0007669"/>
    <property type="project" value="InterPro"/>
</dbReference>
<protein>
    <recommendedName>
        <fullName evidence="2">10 kDa heat shock protein, mitochondrial</fullName>
    </recommendedName>
    <alternativeName>
        <fullName evidence="4">10 kDa chaperonin</fullName>
    </alternativeName>
    <alternativeName>
        <fullName evidence="5">Chaperonin 10</fullName>
    </alternativeName>
</protein>
<comment type="function">
    <text evidence="6">Co-chaperonin implicated in mitochondrial protein import and macromolecular assembly. Together with Hsp60, facilitates the correct folding of imported proteins. May also prevent misfolding and promote the refolding and proper assembly of unfolded polypeptides generated under stress conditions in the mitochondrial matrix. The functional units of these chaperonins consist of heptameric rings of the large subunit Hsp60, which function as a back-to-back double ring. In a cyclic reaction, Hsp60 ring complexes bind one unfolded substrate protein per ring, followed by the binding of ATP and association with 2 heptameric rings of the co-chaperonin Hsp10. This leads to sequestration of the substrate protein in the inner cavity of Hsp60 where, for a certain period of time, it can fold undisturbed by other cell components. Synchronous hydrolysis of ATP in all Hsp60 subunits results in the dissociation of the chaperonin rings and the release of ADP and the folded substrate protein.</text>
</comment>
<dbReference type="Gene3D" id="2.30.33.40">
    <property type="entry name" value="GroES chaperonin"/>
    <property type="match status" value="1"/>
</dbReference>
<dbReference type="Ensembl" id="ENSBTAT00000078821.3">
    <property type="protein sequence ID" value="ENSBTAP00000067449.1"/>
    <property type="gene ID" value="ENSBTAG00000012589.6"/>
</dbReference>
<dbReference type="OrthoDB" id="9679147at2759"/>
<dbReference type="SUPFAM" id="SSF50129">
    <property type="entry name" value="GroES-like"/>
    <property type="match status" value="1"/>
</dbReference>
<dbReference type="SMART" id="SM00883">
    <property type="entry name" value="Cpn10"/>
    <property type="match status" value="1"/>
</dbReference>
<accession>A0A3Q1N8Q5</accession>
<dbReference type="Bgee" id="ENSBTAG00000012589">
    <property type="expression patterns" value="Expressed in oocyte and 105 other cell types or tissues"/>
</dbReference>
<evidence type="ECO:0000256" key="3">
    <source>
        <dbReference type="ARBA" id="ARBA00023186"/>
    </source>
</evidence>
<dbReference type="VGNC" id="VGNC:49071">
    <property type="gene designation" value="HSPE1"/>
</dbReference>
<dbReference type="GeneTree" id="ENSGT00390000006350"/>
<comment type="similarity">
    <text evidence="1 8">Belongs to the GroES chaperonin family.</text>
</comment>
<dbReference type="InterPro" id="IPR020818">
    <property type="entry name" value="Chaperonin_GroES"/>
</dbReference>
<dbReference type="PANTHER" id="PTHR10772:SF0">
    <property type="entry name" value="10 KDA HEAT SHOCK PROTEIN, MITOCHONDRIAL"/>
    <property type="match status" value="1"/>
</dbReference>
<reference evidence="10" key="2">
    <citation type="submission" date="2025-08" db="UniProtKB">
        <authorList>
            <consortium name="Ensembl"/>
        </authorList>
    </citation>
    <scope>IDENTIFICATION</scope>
    <source>
        <strain evidence="10">Hereford</strain>
    </source>
</reference>
<dbReference type="InterPro" id="IPR037124">
    <property type="entry name" value="Chaperonin_GroES_sf"/>
</dbReference>
<sequence length="259" mass="27593">MCLHVSTLGYCIRAAGKATMLGAAAGPTPSGPTCLSIRTAKQGQRWRCHIPAVPQAKSRSHTLRPPSLAPYTRPQAQKPSPEDRCEYNRPTPRTLVGKPSLLCPAGRAIHAARDGPPRAPTRPGSAGPGLRRRGKLWLSPADRLNGEGKDGSGVRNARAGQAFRKFLPLFDRVLVERSAAETVTKGGIMLPEKSQGKVLQATVVAVGSGSKGKGGEIQPVSVKVGDKVLLPEYGGTKVVLDDKDYFLFRDGDILGKYVD</sequence>
<name>A0A3Q1N8Q5_BOVIN</name>
<evidence type="ECO:0000313" key="11">
    <source>
        <dbReference type="Proteomes" id="UP000009136"/>
    </source>
</evidence>
<dbReference type="InterPro" id="IPR018369">
    <property type="entry name" value="Chaprnonin_Cpn10_CS"/>
</dbReference>
<evidence type="ECO:0000256" key="8">
    <source>
        <dbReference type="RuleBase" id="RU003479"/>
    </source>
</evidence>
<evidence type="ECO:0000313" key="10">
    <source>
        <dbReference type="Ensembl" id="ENSBTAP00000067449.1"/>
    </source>
</evidence>
<dbReference type="GO" id="GO:0005739">
    <property type="term" value="C:mitochondrion"/>
    <property type="evidence" value="ECO:0007669"/>
    <property type="project" value="UniProtKB-ARBA"/>
</dbReference>
<dbReference type="HAMAP" id="MF_00580">
    <property type="entry name" value="CH10"/>
    <property type="match status" value="1"/>
</dbReference>
<dbReference type="AlphaFoldDB" id="A0A3Q1N8Q5"/>
<evidence type="ECO:0000256" key="4">
    <source>
        <dbReference type="ARBA" id="ARBA00029976"/>
    </source>
</evidence>
<evidence type="ECO:0000256" key="1">
    <source>
        <dbReference type="ARBA" id="ARBA00006975"/>
    </source>
</evidence>
<dbReference type="GO" id="GO:0005524">
    <property type="term" value="F:ATP binding"/>
    <property type="evidence" value="ECO:0007669"/>
    <property type="project" value="InterPro"/>
</dbReference>
<dbReference type="VEuPathDB" id="HostDB:ENSBTAG00000012589"/>
<organism evidence="10 11">
    <name type="scientific">Bos taurus</name>
    <name type="common">Bovine</name>
    <dbReference type="NCBI Taxonomy" id="9913"/>
    <lineage>
        <taxon>Eukaryota</taxon>
        <taxon>Metazoa</taxon>
        <taxon>Chordata</taxon>
        <taxon>Craniata</taxon>
        <taxon>Vertebrata</taxon>
        <taxon>Euteleostomi</taxon>
        <taxon>Mammalia</taxon>
        <taxon>Eutheria</taxon>
        <taxon>Laurasiatheria</taxon>
        <taxon>Artiodactyla</taxon>
        <taxon>Ruminantia</taxon>
        <taxon>Pecora</taxon>
        <taxon>Bovidae</taxon>
        <taxon>Bovinae</taxon>
        <taxon>Bos</taxon>
    </lineage>
</organism>
<dbReference type="FunFam" id="2.30.33.40:FF:000002">
    <property type="entry name" value="10 kDa chaperonin, mitochondrial"/>
    <property type="match status" value="1"/>
</dbReference>
<proteinExistence type="inferred from homology"/>
<gene>
    <name evidence="10 12" type="primary">HSPE1</name>
</gene>
<evidence type="ECO:0000256" key="7">
    <source>
        <dbReference type="ARBA" id="ARBA00046576"/>
    </source>
</evidence>
<reference evidence="10" key="1">
    <citation type="submission" date="2018-03" db="EMBL/GenBank/DDBJ databases">
        <title>ARS-UCD1.2.</title>
        <authorList>
            <person name="Rosen B.D."/>
            <person name="Bickhart D.M."/>
            <person name="Koren S."/>
            <person name="Schnabel R.D."/>
            <person name="Hall R."/>
            <person name="Zimin A."/>
            <person name="Dreischer C."/>
            <person name="Schultheiss S."/>
            <person name="Schroeder S.G."/>
            <person name="Elsik C.G."/>
            <person name="Couldrey C."/>
            <person name="Liu G.E."/>
            <person name="Van Tassell C.P."/>
            <person name="Phillippy A.M."/>
            <person name="Smith T.P.L."/>
            <person name="Medrano J.F."/>
        </authorList>
    </citation>
    <scope>NUCLEOTIDE SEQUENCE [LARGE SCALE GENOMIC DNA]</scope>
    <source>
        <strain evidence="10">Hereford</strain>
    </source>
</reference>
<comment type="subunit">
    <text evidence="7">Homoheptamer arranged in a ring structure. 2 heptameric Hsp10 rings interact with a Hsp60 tetradecamer in the structure of a back-to-back double heptameric ring to form the symmetrical football complex.</text>
</comment>
<keyword evidence="3 8" id="KW-0143">Chaperone</keyword>
<feature type="region of interest" description="Disordered" evidence="9">
    <location>
        <begin position="53"/>
        <end position="155"/>
    </location>
</feature>
<evidence type="ECO:0000313" key="12">
    <source>
        <dbReference type="VGNC" id="VGNC:49071"/>
    </source>
</evidence>
<evidence type="ECO:0000256" key="5">
    <source>
        <dbReference type="ARBA" id="ARBA00031971"/>
    </source>
</evidence>
<dbReference type="CDD" id="cd00320">
    <property type="entry name" value="cpn10"/>
    <property type="match status" value="1"/>
</dbReference>
<dbReference type="Proteomes" id="UP000009136">
    <property type="component" value="Chromosome 2"/>
</dbReference>
<dbReference type="Pfam" id="PF00166">
    <property type="entry name" value="Cpn10"/>
    <property type="match status" value="1"/>
</dbReference>
<evidence type="ECO:0000256" key="9">
    <source>
        <dbReference type="SAM" id="MobiDB-lite"/>
    </source>
</evidence>
<dbReference type="InterPro" id="IPR011032">
    <property type="entry name" value="GroES-like_sf"/>
</dbReference>
<evidence type="ECO:0000256" key="6">
    <source>
        <dbReference type="ARBA" id="ARBA00046093"/>
    </source>
</evidence>